<reference evidence="4" key="1">
    <citation type="journal article" date="2008" name="Nature">
        <title>The amphioxus genome and the evolution of the chordate karyotype.</title>
        <authorList>
            <consortium name="US DOE Joint Genome Institute (JGI-PGF)"/>
            <person name="Putnam N.H."/>
            <person name="Butts T."/>
            <person name="Ferrier D.E.K."/>
            <person name="Furlong R.F."/>
            <person name="Hellsten U."/>
            <person name="Kawashima T."/>
            <person name="Robinson-Rechavi M."/>
            <person name="Shoguchi E."/>
            <person name="Terry A."/>
            <person name="Yu J.-K."/>
            <person name="Benito-Gutierrez E.L."/>
            <person name="Dubchak I."/>
            <person name="Garcia-Fernandez J."/>
            <person name="Gibson-Brown J.J."/>
            <person name="Grigoriev I.V."/>
            <person name="Horton A.C."/>
            <person name="de Jong P.J."/>
            <person name="Jurka J."/>
            <person name="Kapitonov V.V."/>
            <person name="Kohara Y."/>
            <person name="Kuroki Y."/>
            <person name="Lindquist E."/>
            <person name="Lucas S."/>
            <person name="Osoegawa K."/>
            <person name="Pennacchio L.A."/>
            <person name="Salamov A.A."/>
            <person name="Satou Y."/>
            <person name="Sauka-Spengler T."/>
            <person name="Schmutz J."/>
            <person name="Shin-I T."/>
            <person name="Toyoda A."/>
            <person name="Bronner-Fraser M."/>
            <person name="Fujiyama A."/>
            <person name="Holland L.Z."/>
            <person name="Holland P.W.H."/>
            <person name="Satoh N."/>
            <person name="Rokhsar D.S."/>
        </authorList>
    </citation>
    <scope>NUCLEOTIDE SEQUENCE [LARGE SCALE GENOMIC DNA]</scope>
    <source>
        <strain evidence="4">S238N-H82</strain>
        <tissue evidence="4">Testes</tissue>
    </source>
</reference>
<keyword evidence="2" id="KW-0732">Signal</keyword>
<proteinExistence type="predicted"/>
<evidence type="ECO:0000313" key="4">
    <source>
        <dbReference type="EMBL" id="EEN67588.1"/>
    </source>
</evidence>
<feature type="domain" description="Choice-of-anchor I" evidence="3">
    <location>
        <begin position="48"/>
        <end position="561"/>
    </location>
</feature>
<dbReference type="PANTHER" id="PTHR46928:SF1">
    <property type="entry name" value="MESENCHYME-SPECIFIC CELL SURFACE GLYCOPROTEIN"/>
    <property type="match status" value="1"/>
</dbReference>
<dbReference type="eggNOG" id="ENOG502R3XF">
    <property type="taxonomic scope" value="Eukaryota"/>
</dbReference>
<name>C3XW54_BRAFL</name>
<organism>
    <name type="scientific">Branchiostoma floridae</name>
    <name type="common">Florida lancelet</name>
    <name type="synonym">Amphioxus</name>
    <dbReference type="NCBI Taxonomy" id="7739"/>
    <lineage>
        <taxon>Eukaryota</taxon>
        <taxon>Metazoa</taxon>
        <taxon>Chordata</taxon>
        <taxon>Cephalochordata</taxon>
        <taxon>Leptocardii</taxon>
        <taxon>Amphioxiformes</taxon>
        <taxon>Branchiostomatidae</taxon>
        <taxon>Branchiostoma</taxon>
    </lineage>
</organism>
<feature type="compositionally biased region" description="Basic and acidic residues" evidence="1">
    <location>
        <begin position="449"/>
        <end position="462"/>
    </location>
</feature>
<dbReference type="InterPro" id="IPR015943">
    <property type="entry name" value="WD40/YVTN_repeat-like_dom_sf"/>
</dbReference>
<dbReference type="InterPro" id="IPR011048">
    <property type="entry name" value="Haem_d1_sf"/>
</dbReference>
<dbReference type="PANTHER" id="PTHR46928">
    <property type="entry name" value="MESENCHYME-SPECIFIC CELL SURFACE GLYCOPROTEIN"/>
    <property type="match status" value="1"/>
</dbReference>
<dbReference type="AlphaFoldDB" id="C3XW54"/>
<dbReference type="InterPro" id="IPR052956">
    <property type="entry name" value="Mesenchyme-surface_protein"/>
</dbReference>
<evidence type="ECO:0000259" key="3">
    <source>
        <dbReference type="Pfam" id="PF22494"/>
    </source>
</evidence>
<accession>C3XW54</accession>
<feature type="signal peptide" evidence="2">
    <location>
        <begin position="1"/>
        <end position="20"/>
    </location>
</feature>
<dbReference type="Gene3D" id="2.130.10.10">
    <property type="entry name" value="YVTN repeat-like/Quinoprotein amine dehydrogenase"/>
    <property type="match status" value="1"/>
</dbReference>
<dbReference type="Pfam" id="PF22494">
    <property type="entry name" value="choice_anch_I"/>
    <property type="match status" value="1"/>
</dbReference>
<gene>
    <name evidence="4" type="ORF">BRAFLDRAFT_117163</name>
</gene>
<dbReference type="InParanoid" id="C3XW54"/>
<feature type="chain" id="PRO_5002933249" description="Choice-of-anchor I domain-containing protein" evidence="2">
    <location>
        <begin position="21"/>
        <end position="565"/>
    </location>
</feature>
<dbReference type="InterPro" id="IPR055188">
    <property type="entry name" value="Choice_anch_I"/>
</dbReference>
<sequence length="565" mass="61571">MWSTRLLTAFLAVLLGVGEGAIHLQPLSTVYLPWEFNNDGTLDYDLDKGAAEQVAYHPGQKMVYAVGVEGLLTVIDVSVPTAARVVHTQELPNAQMGKYNDLALCGDSIAVIQSNPLDALPGTLYIYGVYNGFSDMALNNQLQVGPAPSSVKFRSDCARLVVVNEGKAGLDSFGNFKNPPGTISVVDFDINSLGGGTLASYTINFLRFDHLQDEYTARGVRWVYRGEGTGVPGRMSDELEPEDFSFDETENKIYVTLQENNAIAVVNLTTLIVDEIYPLGAKNWANYMLDPSDKDGGIRMQNWPIFGLYQPDDVVSFTVGSRKLLATANEGNSRELTVGGVDITDEWKGKDFITNGAVAPTVPQTLVAALQDDAQLGVLRFSNYDGKSASNPGQYEQFYAFGGRGFSLWKASDLTQFWDSGADVELQHTRHLPLIFNCEFDDANPNKSPMDEKDEASKKKGPETESLVVAEVYGKTVIIIGNERPSSLMIYSVDTVTGIPSFESIFRAGDISKNYDDAYNDRNIGDLDPESMKFVPAAESPDGTPLLLVVGNISGTVAVYRVVDS</sequence>
<protein>
    <recommendedName>
        <fullName evidence="3">Choice-of-anchor I domain-containing protein</fullName>
    </recommendedName>
</protein>
<evidence type="ECO:0000256" key="1">
    <source>
        <dbReference type="SAM" id="MobiDB-lite"/>
    </source>
</evidence>
<dbReference type="SUPFAM" id="SSF51004">
    <property type="entry name" value="C-terminal (heme d1) domain of cytochrome cd1-nitrite reductase"/>
    <property type="match status" value="1"/>
</dbReference>
<evidence type="ECO:0000256" key="2">
    <source>
        <dbReference type="SAM" id="SignalP"/>
    </source>
</evidence>
<dbReference type="EMBL" id="GG666471">
    <property type="protein sequence ID" value="EEN67588.1"/>
    <property type="molecule type" value="Genomic_DNA"/>
</dbReference>
<feature type="region of interest" description="Disordered" evidence="1">
    <location>
        <begin position="443"/>
        <end position="462"/>
    </location>
</feature>